<evidence type="ECO:0000313" key="6">
    <source>
        <dbReference type="Proteomes" id="UP000813385"/>
    </source>
</evidence>
<feature type="compositionally biased region" description="Basic and acidic residues" evidence="3">
    <location>
        <begin position="313"/>
        <end position="332"/>
    </location>
</feature>
<dbReference type="AlphaFoldDB" id="A0A8K0TFR2"/>
<dbReference type="GO" id="GO:0045132">
    <property type="term" value="P:meiotic chromosome segregation"/>
    <property type="evidence" value="ECO:0007669"/>
    <property type="project" value="InterPro"/>
</dbReference>
<feature type="compositionally biased region" description="Low complexity" evidence="3">
    <location>
        <begin position="214"/>
        <end position="225"/>
    </location>
</feature>
<protein>
    <submittedName>
        <fullName evidence="5">Shugoshin</fullName>
    </submittedName>
</protein>
<feature type="compositionally biased region" description="Polar residues" evidence="3">
    <location>
        <begin position="589"/>
        <end position="604"/>
    </location>
</feature>
<dbReference type="GO" id="GO:0000775">
    <property type="term" value="C:chromosome, centromeric region"/>
    <property type="evidence" value="ECO:0007669"/>
    <property type="project" value="InterPro"/>
</dbReference>
<comment type="caution">
    <text evidence="5">The sequence shown here is derived from an EMBL/GenBank/DDBJ whole genome shotgun (WGS) entry which is preliminary data.</text>
</comment>
<evidence type="ECO:0000256" key="2">
    <source>
        <dbReference type="ARBA" id="ARBA00022829"/>
    </source>
</evidence>
<sequence>MARLNEPPPPMDGSDILRKKLLRQNRDLAKSNATLTMRIRVLEQEKQHLICQKLELASRVLELEQKLERNATQRIADQALEIRAKLEAQLADCMYLLSDLGQEPPRKRRQPASPRSGKASRMRLSITHRSPPRRRIIESEEEAELRAMSEGRLVPIFESQHASRQTLNPEQIQALCSAAADSSNLTESPELGPPPLSRFVDTDAGALMPPPQQSSPSPTRTSEPPAQKEEKRLPSPLASPVKSAETKAETTAPEVARPKSPTPQPAPKQPTVTAPDALRTGSKRKFANNDSNAQDPSMFVSELPQSRATAAIRSERKSKPLKELTSLRREAQAKQAAPCGENRKPLSAKSTNENMESPKKVSKPPASAPASPSKAGKAKGRARDIDTRLQGKLPDPVVIQLPMDPPTLPTPVTTVISVEEVQPTKAELLSPGPPTPTPSAPQAHDTPPPADISAMGETARPSRRSRASVSYAEPNLRDKMRRPTKELFDAVTGDGRSKSRHSTSRVDDVLTASTPGSSTSHHAVATSLAMPANPRTTGEHGARSPLAQKTPKESDRTPRGPAMSTVQDVTGQGPVQAGPGSRREHVSKAPTTSDPYDFTASSPDSEGPAAPIEDLKPARRQSKSSRRLSSMADGDFSLDSTETKQKPKSTAGKKRASIAHQRADRGPAVEVEAETMGTTRGDAAPRAMVTGRRRSTMV</sequence>
<proteinExistence type="inferred from homology"/>
<feature type="domain" description="Shugoshin C-terminal" evidence="4">
    <location>
        <begin position="459"/>
        <end position="482"/>
    </location>
</feature>
<organism evidence="5 6">
    <name type="scientific">Plectosphaerella cucumerina</name>
    <dbReference type="NCBI Taxonomy" id="40658"/>
    <lineage>
        <taxon>Eukaryota</taxon>
        <taxon>Fungi</taxon>
        <taxon>Dikarya</taxon>
        <taxon>Ascomycota</taxon>
        <taxon>Pezizomycotina</taxon>
        <taxon>Sordariomycetes</taxon>
        <taxon>Hypocreomycetidae</taxon>
        <taxon>Glomerellales</taxon>
        <taxon>Plectosphaerellaceae</taxon>
        <taxon>Plectosphaerella</taxon>
    </lineage>
</organism>
<dbReference type="Pfam" id="PF07557">
    <property type="entry name" value="Shugoshin_C"/>
    <property type="match status" value="1"/>
</dbReference>
<dbReference type="InterPro" id="IPR011515">
    <property type="entry name" value="Shugoshin_C"/>
</dbReference>
<feature type="compositionally biased region" description="Polar residues" evidence="3">
    <location>
        <begin position="511"/>
        <end position="521"/>
    </location>
</feature>
<feature type="compositionally biased region" description="Basic and acidic residues" evidence="3">
    <location>
        <begin position="475"/>
        <end position="488"/>
    </location>
</feature>
<evidence type="ECO:0000259" key="4">
    <source>
        <dbReference type="Pfam" id="PF07557"/>
    </source>
</evidence>
<reference evidence="5" key="1">
    <citation type="journal article" date="2021" name="Nat. Commun.">
        <title>Genetic determinants of endophytism in the Arabidopsis root mycobiome.</title>
        <authorList>
            <person name="Mesny F."/>
            <person name="Miyauchi S."/>
            <person name="Thiergart T."/>
            <person name="Pickel B."/>
            <person name="Atanasova L."/>
            <person name="Karlsson M."/>
            <person name="Huettel B."/>
            <person name="Barry K.W."/>
            <person name="Haridas S."/>
            <person name="Chen C."/>
            <person name="Bauer D."/>
            <person name="Andreopoulos W."/>
            <person name="Pangilinan J."/>
            <person name="LaButti K."/>
            <person name="Riley R."/>
            <person name="Lipzen A."/>
            <person name="Clum A."/>
            <person name="Drula E."/>
            <person name="Henrissat B."/>
            <person name="Kohler A."/>
            <person name="Grigoriev I.V."/>
            <person name="Martin F.M."/>
            <person name="Hacquard S."/>
        </authorList>
    </citation>
    <scope>NUCLEOTIDE SEQUENCE</scope>
    <source>
        <strain evidence="5">MPI-CAGE-AT-0016</strain>
    </source>
</reference>
<gene>
    <name evidence="5" type="ORF">B0T11DRAFT_273959</name>
</gene>
<accession>A0A8K0TFR2</accession>
<feature type="region of interest" description="Disordered" evidence="3">
    <location>
        <begin position="179"/>
        <end position="698"/>
    </location>
</feature>
<keyword evidence="2" id="KW-0159">Chromosome partition</keyword>
<dbReference type="OrthoDB" id="5394106at2759"/>
<evidence type="ECO:0000256" key="1">
    <source>
        <dbReference type="ARBA" id="ARBA00010845"/>
    </source>
</evidence>
<dbReference type="Proteomes" id="UP000813385">
    <property type="component" value="Unassembled WGS sequence"/>
</dbReference>
<dbReference type="EMBL" id="JAGPXD010000002">
    <property type="protein sequence ID" value="KAH7366725.1"/>
    <property type="molecule type" value="Genomic_DNA"/>
</dbReference>
<dbReference type="GO" id="GO:0005634">
    <property type="term" value="C:nucleus"/>
    <property type="evidence" value="ECO:0007669"/>
    <property type="project" value="InterPro"/>
</dbReference>
<evidence type="ECO:0000256" key="3">
    <source>
        <dbReference type="SAM" id="MobiDB-lite"/>
    </source>
</evidence>
<keyword evidence="6" id="KW-1185">Reference proteome</keyword>
<evidence type="ECO:0000313" key="5">
    <source>
        <dbReference type="EMBL" id="KAH7366725.1"/>
    </source>
</evidence>
<comment type="similarity">
    <text evidence="1">Belongs to the shugoshin family.</text>
</comment>
<feature type="compositionally biased region" description="Low complexity" evidence="3">
    <location>
        <begin position="363"/>
        <end position="375"/>
    </location>
</feature>
<feature type="region of interest" description="Disordered" evidence="3">
    <location>
        <begin position="101"/>
        <end position="135"/>
    </location>
</feature>
<name>A0A8K0TFR2_9PEZI</name>